<dbReference type="InterPro" id="IPR033121">
    <property type="entry name" value="PEPTIDASE_A1"/>
</dbReference>
<evidence type="ECO:0000256" key="3">
    <source>
        <dbReference type="ARBA" id="ARBA00022750"/>
    </source>
</evidence>
<reference evidence="10" key="2">
    <citation type="submission" date="2020-07" db="EMBL/GenBank/DDBJ databases">
        <authorList>
            <person name="Vera ALvarez R."/>
            <person name="Arias-Moreno D.M."/>
            <person name="Jimenez-Jacinto V."/>
            <person name="Jimenez-Bremont J.F."/>
            <person name="Swaminathan K."/>
            <person name="Moose S.P."/>
            <person name="Guerrero-Gonzalez M.L."/>
            <person name="Marino-Ramirez L."/>
            <person name="Landsman D."/>
            <person name="Rodriguez-Kessler M."/>
            <person name="Delgado-Sanchez P."/>
        </authorList>
    </citation>
    <scope>NUCLEOTIDE SEQUENCE</scope>
    <source>
        <tissue evidence="10">Cladode</tissue>
    </source>
</reference>
<comment type="similarity">
    <text evidence="1 7">Belongs to the peptidase A1 family.</text>
</comment>
<proteinExistence type="inferred from homology"/>
<dbReference type="InterPro" id="IPR051708">
    <property type="entry name" value="Plant_Aspart_Prot_A1"/>
</dbReference>
<dbReference type="PRINTS" id="PR00792">
    <property type="entry name" value="PEPSIN"/>
</dbReference>
<dbReference type="GO" id="GO:0004190">
    <property type="term" value="F:aspartic-type endopeptidase activity"/>
    <property type="evidence" value="ECO:0007669"/>
    <property type="project" value="UniProtKB-KW"/>
</dbReference>
<dbReference type="GO" id="GO:0005576">
    <property type="term" value="C:extracellular region"/>
    <property type="evidence" value="ECO:0007669"/>
    <property type="project" value="TreeGrafter"/>
</dbReference>
<evidence type="ECO:0000256" key="5">
    <source>
        <dbReference type="ARBA" id="ARBA00023180"/>
    </source>
</evidence>
<dbReference type="Pfam" id="PF14543">
    <property type="entry name" value="TAXi_N"/>
    <property type="match status" value="1"/>
</dbReference>
<dbReference type="GO" id="GO:0006508">
    <property type="term" value="P:proteolysis"/>
    <property type="evidence" value="ECO:0007669"/>
    <property type="project" value="UniProtKB-KW"/>
</dbReference>
<feature type="domain" description="Peptidase A1" evidence="9">
    <location>
        <begin position="90"/>
        <end position="459"/>
    </location>
</feature>
<dbReference type="InterPro" id="IPR021109">
    <property type="entry name" value="Peptidase_aspartic_dom_sf"/>
</dbReference>
<keyword evidence="2 7" id="KW-0645">Protease</keyword>
<keyword evidence="5" id="KW-0325">Glycoprotein</keyword>
<feature type="active site" evidence="6">
    <location>
        <position position="331"/>
    </location>
</feature>
<evidence type="ECO:0000256" key="2">
    <source>
        <dbReference type="ARBA" id="ARBA00022670"/>
    </source>
</evidence>
<keyword evidence="3 7" id="KW-0064">Aspartyl protease</keyword>
<dbReference type="CDD" id="cd05476">
    <property type="entry name" value="pepsin_A_like_plant"/>
    <property type="match status" value="1"/>
</dbReference>
<evidence type="ECO:0000256" key="1">
    <source>
        <dbReference type="ARBA" id="ARBA00007447"/>
    </source>
</evidence>
<dbReference type="InterPro" id="IPR034161">
    <property type="entry name" value="Pepsin-like_plant"/>
</dbReference>
<feature type="active site" evidence="6">
    <location>
        <position position="108"/>
    </location>
</feature>
<dbReference type="PANTHER" id="PTHR47967:SF36">
    <property type="entry name" value="PEPTIDASE A1 DOMAIN-CONTAINING PROTEIN"/>
    <property type="match status" value="1"/>
</dbReference>
<evidence type="ECO:0000256" key="6">
    <source>
        <dbReference type="PIRSR" id="PIRSR601461-1"/>
    </source>
</evidence>
<dbReference type="SUPFAM" id="SSF50630">
    <property type="entry name" value="Acid proteases"/>
    <property type="match status" value="1"/>
</dbReference>
<dbReference type="PROSITE" id="PS51767">
    <property type="entry name" value="PEPTIDASE_A1"/>
    <property type="match status" value="1"/>
</dbReference>
<dbReference type="InterPro" id="IPR001461">
    <property type="entry name" value="Aspartic_peptidase_A1"/>
</dbReference>
<feature type="chain" id="PRO_5027587779" description="Peptidase A1 domain-containing protein" evidence="8">
    <location>
        <begin position="24"/>
        <end position="468"/>
    </location>
</feature>
<organism evidence="10">
    <name type="scientific">Opuntia streptacantha</name>
    <name type="common">Prickly pear cactus</name>
    <name type="synonym">Opuntia cardona</name>
    <dbReference type="NCBI Taxonomy" id="393608"/>
    <lineage>
        <taxon>Eukaryota</taxon>
        <taxon>Viridiplantae</taxon>
        <taxon>Streptophyta</taxon>
        <taxon>Embryophyta</taxon>
        <taxon>Tracheophyta</taxon>
        <taxon>Spermatophyta</taxon>
        <taxon>Magnoliopsida</taxon>
        <taxon>eudicotyledons</taxon>
        <taxon>Gunneridae</taxon>
        <taxon>Pentapetalae</taxon>
        <taxon>Caryophyllales</taxon>
        <taxon>Cactineae</taxon>
        <taxon>Cactaceae</taxon>
        <taxon>Opuntioideae</taxon>
        <taxon>Opuntia</taxon>
    </lineage>
</organism>
<evidence type="ECO:0000256" key="4">
    <source>
        <dbReference type="ARBA" id="ARBA00022801"/>
    </source>
</evidence>
<reference evidence="10" key="1">
    <citation type="journal article" date="2013" name="J. Plant Res.">
        <title>Effect of fungi and light on seed germination of three Opuntia species from semiarid lands of central Mexico.</title>
        <authorList>
            <person name="Delgado-Sanchez P."/>
            <person name="Jimenez-Bremont J.F."/>
            <person name="Guerrero-Gonzalez Mde L."/>
            <person name="Flores J."/>
        </authorList>
    </citation>
    <scope>NUCLEOTIDE SEQUENCE</scope>
    <source>
        <tissue evidence="10">Cladode</tissue>
    </source>
</reference>
<dbReference type="PANTHER" id="PTHR47967">
    <property type="entry name" value="OS07G0603500 PROTEIN-RELATED"/>
    <property type="match status" value="1"/>
</dbReference>
<keyword evidence="8" id="KW-0732">Signal</keyword>
<keyword evidence="4 7" id="KW-0378">Hydrolase</keyword>
<dbReference type="AlphaFoldDB" id="A0A7C9E142"/>
<dbReference type="InterPro" id="IPR001969">
    <property type="entry name" value="Aspartic_peptidase_AS"/>
</dbReference>
<protein>
    <recommendedName>
        <fullName evidence="9">Peptidase A1 domain-containing protein</fullName>
    </recommendedName>
</protein>
<dbReference type="Gene3D" id="2.40.70.10">
    <property type="entry name" value="Acid Proteases"/>
    <property type="match status" value="2"/>
</dbReference>
<evidence type="ECO:0000256" key="7">
    <source>
        <dbReference type="RuleBase" id="RU000454"/>
    </source>
</evidence>
<name>A0A7C9E142_OPUST</name>
<dbReference type="PROSITE" id="PS00141">
    <property type="entry name" value="ASP_PROTEASE"/>
    <property type="match status" value="1"/>
</dbReference>
<evidence type="ECO:0000259" key="9">
    <source>
        <dbReference type="PROSITE" id="PS51767"/>
    </source>
</evidence>
<evidence type="ECO:0000256" key="8">
    <source>
        <dbReference type="SAM" id="SignalP"/>
    </source>
</evidence>
<dbReference type="EMBL" id="GISG01177183">
    <property type="protein sequence ID" value="MBA4653025.1"/>
    <property type="molecule type" value="Transcribed_RNA"/>
</dbReference>
<dbReference type="InterPro" id="IPR032799">
    <property type="entry name" value="TAXi_C"/>
</dbReference>
<sequence length="468" mass="51577">MQKPMASVFLCLSVLLILSLASASSPSSITLSLSPITSSLTSTNSWDFVADITKFTLQRAYHLKTPHKRPSSALHGSTETPLYPKSYGGYSVSLAFGTPPQKIPLVFDTGSSLMWVPCTKSYTCDNCTFSHVDPKKITTFKLRRSKTFRIVDCRSRKCGWLYGSDVQARCPGSRPQECPMYLMQYGLGLTSGRPITETLDLPGNIIGNFFLGCSVYSVQQPQGIAGFGRAPTSLPNQLKLRKFSYCLLSHDFDDKPKSSPLTLIGTKSSAAGRAHGVKYTPLLKNPSKSPYNEYYYIHLTKITVGKNKTKVKLQSKFLVPSPTGNGGTIVDSGSTFTFMDAALYGPLIKEMAAQTMHYKRAHEAEVRSGFGLCYDIPDARNVSFPELVFHFKGGAVMELPVANYFSFMTDLSVWCLTIISESSPAGPSVPVGPAIILGNYQQQDFYVEYDLAHHRLGFKRQKCGLKKE</sequence>
<dbReference type="InterPro" id="IPR032861">
    <property type="entry name" value="TAXi_N"/>
</dbReference>
<accession>A0A7C9E142</accession>
<dbReference type="Pfam" id="PF14541">
    <property type="entry name" value="TAXi_C"/>
    <property type="match status" value="1"/>
</dbReference>
<evidence type="ECO:0000313" key="10">
    <source>
        <dbReference type="EMBL" id="MBA4653025.1"/>
    </source>
</evidence>
<feature type="signal peptide" evidence="8">
    <location>
        <begin position="1"/>
        <end position="23"/>
    </location>
</feature>